<dbReference type="SMART" id="SM01214">
    <property type="entry name" value="Fmp27_GFWDK"/>
    <property type="match status" value="1"/>
</dbReference>
<dbReference type="Proteomes" id="UP000286134">
    <property type="component" value="Unassembled WGS sequence"/>
</dbReference>
<feature type="domain" description="FMP27/BLTP2/Hobbit GFWDK motif-containing RBG unit" evidence="4">
    <location>
        <begin position="1253"/>
        <end position="1413"/>
    </location>
</feature>
<feature type="domain" description="FMP27 WPPW motif-containing RBG unit" evidence="6">
    <location>
        <begin position="1659"/>
        <end position="2180"/>
    </location>
</feature>
<accession>A0A420HXH5</accession>
<evidence type="ECO:0000256" key="1">
    <source>
        <dbReference type="SAM" id="Coils"/>
    </source>
</evidence>
<feature type="compositionally biased region" description="Polar residues" evidence="2">
    <location>
        <begin position="2625"/>
        <end position="2635"/>
    </location>
</feature>
<evidence type="ECO:0000256" key="2">
    <source>
        <dbReference type="SAM" id="MobiDB-lite"/>
    </source>
</evidence>
<feature type="coiled-coil region" evidence="1">
    <location>
        <begin position="1829"/>
        <end position="1883"/>
    </location>
</feature>
<dbReference type="STRING" id="212602.A0A420HXH5"/>
<gene>
    <name evidence="7" type="ORF">OnM2_036009</name>
</gene>
<keyword evidence="1" id="KW-0175">Coiled coil</keyword>
<dbReference type="SMART" id="SM01216">
    <property type="entry name" value="Fmp27_WPPW"/>
    <property type="match status" value="1"/>
</dbReference>
<dbReference type="EMBL" id="MCFK01003601">
    <property type="protein sequence ID" value="RKF62117.1"/>
    <property type="molecule type" value="Genomic_DNA"/>
</dbReference>
<keyword evidence="8" id="KW-1185">Reference proteome</keyword>
<dbReference type="PANTHER" id="PTHR15678:SF6">
    <property type="entry name" value="BRIDGE-LIKE LIPID TRANSFER PROTEIN FAMILY MEMBER 2"/>
    <property type="match status" value="1"/>
</dbReference>
<evidence type="ECO:0000259" key="5">
    <source>
        <dbReference type="SMART" id="SM01215"/>
    </source>
</evidence>
<feature type="domain" description="FMP27 SW motif-containing RBG unit" evidence="5">
    <location>
        <begin position="1133"/>
        <end position="1235"/>
    </location>
</feature>
<dbReference type="InterPro" id="IPR019415">
    <property type="entry name" value="FMP27_SW_RBG"/>
</dbReference>
<dbReference type="OrthoDB" id="1562405at2759"/>
<dbReference type="SMART" id="SM01215">
    <property type="entry name" value="Fmp27_SW"/>
    <property type="match status" value="1"/>
</dbReference>
<evidence type="ECO:0000259" key="6">
    <source>
        <dbReference type="SMART" id="SM01216"/>
    </source>
</evidence>
<keyword evidence="3" id="KW-1133">Transmembrane helix</keyword>
<protein>
    <submittedName>
        <fullName evidence="7">UPF0648 protein C3H5.09c</fullName>
    </submittedName>
</protein>
<keyword evidence="3" id="KW-0472">Membrane</keyword>
<dbReference type="Pfam" id="PF10344">
    <property type="entry name" value="Hobbit"/>
    <property type="match status" value="1"/>
</dbReference>
<name>A0A420HXH5_9PEZI</name>
<evidence type="ECO:0000256" key="3">
    <source>
        <dbReference type="SAM" id="Phobius"/>
    </source>
</evidence>
<feature type="transmembrane region" description="Helical" evidence="3">
    <location>
        <begin position="7"/>
        <end position="27"/>
    </location>
</feature>
<sequence>MAHFSPTFFLGVIVLAYLSSFVLFATLRILTGISIQRIGYFSLRRISYTPKAGIEVRIRGLGLNLHRPTFAQPTWLSIVLTELAITVDLKVTGRDEMKEKDERKSGIKRDVNQLHDRHDKRIYENIRSRTWQRLNAIKDSLKRLHRNVKWIRMADLVVSNSSVSLTDVGTLQIGSFSVVVDTRTRMTGQSRTHSRPEVHRKQYRPAEWVITARSILFTVEGGDPVEMLDHATLNIQGLLSRELDGLRDTSISLKLGRVHIPYDDVKTSVDRYQSCYNSLEKSKLLPTTDILDHQALNNAEKFNFKDENTGKKFSDSEDLISSILRGIREVQLVASYVGLTKRLPSIQPNGVPICLNMSMKEVGIDLNRLDQKSPAHRMYFSSKDIAHQALVAALSIAIGVDDGNIKTEKLAYIPMATTTIRTTFISKIVELSGRNSADERNANMLFANVVITSPSIDLDPKQLDLVLSITKFRPKPMENFVESRKYGLISRLLPKANVKFSMHEPVIRITLPSVEKNVQKDGFDLIISSISSVSLDIESSHSSVGDIHYSLVSTFRLQSHALYYQTFSGAHYNLMTTDSFEFKTEINAKSELYVVVAGDLKTFSLHMVRPEINDGIHQIIHQIHFDVESDIEKSKKNDSDPNYLRALPAWLVKFSLQVNDFSVEVAGIDNEISDQTRGVALQLNSWTVEYHASQTENTEVKPRRRYSRSLYPDSDIKYQRQKTQYLKPQHATHGRKLLLQMKNLEVFIVESLHKWENDPLLVMPRLECTFSTTSDKHGPVFNIVLYIKYLLIDYSLYRHYCCLVAVMALRRAFMQTHTDQHEAGKFEPFTEYFRSNDCLSPIISDESNTKEFQKLSMYAREQISIDLRATFLQIKAQMPSDPAIMLQIYNMEAEKCRWNSPFVTAKFLRLCAEAPRIRQVWAKIISIKNFRVDHRESRSVGQDGVIQAEKYIDINAEATRIAIPHQLVVHQVVDNLVNTLKSVEQLHHRLITGNKQVKKEKCHVEPKQFPKTLIRVKSLLFELEDGLFEWKLGVIYRTGLLEQAQRLARKAVFDLKARKVKEEIRKKISKNLSKSSHIRDVDKDFDSDRTRSRNDEDDSILSQKSQPYEYSKIRYNPDGACKITSSADITSSEAYEKLLKFNSQSWRQRIDDVYSRTKAKMKELRGVFWGIDELPEDIKSDEEILKIPQRPALMEVFISNIYINIEKPTFPLTELPNFINRIGKGMPHCMKYALLIPMHIQIDMEEARATLRDYPLPLIHVPTVKPNQSSRLPALSLKANFVIGEELRNHESSRNVKIDIVPPRDSNKGTQGQDGFTIDIYRTISAVKSYSDITVDINTANPTHITWGSSFQPAIQDMMMTVETFTKPQIDPSDRIGFWDKIRYSFHSRVNLAWKNGGDVHLLLKGSRNPYEITGNGAGFLMCWRNNIRCDICQCDDPKKLMTVQSGEFILAVPDFRLQTQKLPEDNCSMENESISDSFKSGTTFKKIIMKLSGNVQWLAGLMFERNLEQPGQRSFDFKPHYEVVLKRPDCAKSNGNLCFDAFRGFRSNHIHLSIAVKAPMDREFPFSNVKRSDSYNTVHLSPRFFSHFYAWWSLFGGATSLPIRQGSLWPGIDKSSKKFARHLATIKYNILLAPIFISHVYKHNDTTDFNINADSATGLKIKLENFMLDVHQRKEELEAYEKDHKTQSKTSGMKMHQAQLDLISVDIRAIKASIPETSSDKLNLAQGLAQIFESEEKNPELAYFDIPGNDLSWIDKDDLVELDWIRPSNKSLETKVLPLAYAPRLTYFRQTDHQENHQENICQQDSFGSEPTHFCTMTRDDDLLWEQYQLIKKRKDQLEKQMKSHNLSLKDAEIRASQHAQNEKYRAEVEQLKRHSQLFRDKNNFLESMMKSFESCIPINNRLNSLGKEFFTKKHIEQLVDGKEAKTSFSEEFDTELLTKSRSDFNNRFVIHNMQLKWNNLLRNIILQYIHHVSQRRGIVYYLSRRAVKFILDIVQEQNSTKDSKKDKKKQKGPKSTPFVHGHGNDPLFKDVNHHVNEILSEAKKFVNTPGKDSDSCNTHNEVMDNSHISKDFLPINSYHLHLIAPQIQLQSEKNPMAAVLVTAKGMEAKVIEIMDKDRVLDNVSGLVQRKFSVEMESIQFFVTHQKWFSSQLLSMYLGNHYGAPDDSAWPPWVPMEVMFDYEVDPFGFKRVVQKTSASLRYDKYNTLRLEYNDGISSENSSEHKLNLNEKNRMDRVWVEFPKVHAICNSAQYYAMYIIVMDLLMYSEPQEKTRNELLEKIILASDFSDLRGVPEMIMKLQERIQQLEEIRTYFLINLNLLDEKDWEDKLLLDRDISSCENELFFMMKAITTYHRKYDTSKTSGLLRWNISSEQIIWHLMRDSNEPLLEFRLQRAEYDRTDNYDGSHYNLIQISKITGLNLLPDAIYPEILAPYLDTDGKAFNEDGNQKMLRVYWYMLEAIAGIPVMDHFSVKLFPMKIQLERDIGKRFFDYIFPGSSDTKDKSPLLFEHMEPIQNDTDETEIGLKNSPKIPEDPFYEPSISSSGTQPETIERWFDSILNSKRRQNIVSSSKKTLKNMGIQPLDKQNFRLFQSHQTISPGSRIISKKVVQPSDGNRPTMKHSESFQTQPASNSDSKAKLFALNRHNSKLKIEKSSDDLTKMMGRASSYMTFANVKINSVVLCLSYKGKSERNFEDIHNLVFRLPDLEYRNKTWSNLDLALAFKRDVIKSLISHTGAIVANKFKHRPNIAQQQRIRALASSSLVLTPSDQVTSFF</sequence>
<dbReference type="InterPro" id="IPR019441">
    <property type="entry name" value="FMP27/BLTP2/Hobbit_GFWDK_RBG"/>
</dbReference>
<comment type="caution">
    <text evidence="7">The sequence shown here is derived from an EMBL/GenBank/DDBJ whole genome shotgun (WGS) entry which is preliminary data.</text>
</comment>
<feature type="region of interest" description="Disordered" evidence="2">
    <location>
        <begin position="2527"/>
        <end position="2546"/>
    </location>
</feature>
<organism evidence="7 8">
    <name type="scientific">Erysiphe neolycopersici</name>
    <dbReference type="NCBI Taxonomy" id="212602"/>
    <lineage>
        <taxon>Eukaryota</taxon>
        <taxon>Fungi</taxon>
        <taxon>Dikarya</taxon>
        <taxon>Ascomycota</taxon>
        <taxon>Pezizomycotina</taxon>
        <taxon>Leotiomycetes</taxon>
        <taxon>Erysiphales</taxon>
        <taxon>Erysiphaceae</taxon>
        <taxon>Erysiphe</taxon>
    </lineage>
</organism>
<evidence type="ECO:0000259" key="4">
    <source>
        <dbReference type="SMART" id="SM01214"/>
    </source>
</evidence>
<reference evidence="7 8" key="1">
    <citation type="journal article" date="2018" name="BMC Genomics">
        <title>Comparative genome analyses reveal sequence features reflecting distinct modes of host-adaptation between dicot and monocot powdery mildew.</title>
        <authorList>
            <person name="Wu Y."/>
            <person name="Ma X."/>
            <person name="Pan Z."/>
            <person name="Kale S.D."/>
            <person name="Song Y."/>
            <person name="King H."/>
            <person name="Zhang Q."/>
            <person name="Presley C."/>
            <person name="Deng X."/>
            <person name="Wei C.I."/>
            <person name="Xiao S."/>
        </authorList>
    </citation>
    <scope>NUCLEOTIDE SEQUENCE [LARGE SCALE GENOMIC DNA]</scope>
    <source>
        <strain evidence="7">UMSG2</strain>
    </source>
</reference>
<feature type="region of interest" description="Disordered" evidence="2">
    <location>
        <begin position="2609"/>
        <end position="2635"/>
    </location>
</feature>
<keyword evidence="3" id="KW-0812">Transmembrane</keyword>
<feature type="region of interest" description="Disordered" evidence="2">
    <location>
        <begin position="2002"/>
        <end position="2028"/>
    </location>
</feature>
<dbReference type="PANTHER" id="PTHR15678">
    <property type="entry name" value="ANTIGEN MLAA-22-RELATED"/>
    <property type="match status" value="1"/>
</dbReference>
<dbReference type="InterPro" id="IPR019449">
    <property type="entry name" value="FMP27_WPPW_RBG"/>
</dbReference>
<evidence type="ECO:0000313" key="8">
    <source>
        <dbReference type="Proteomes" id="UP000286134"/>
    </source>
</evidence>
<proteinExistence type="predicted"/>
<dbReference type="InterPro" id="IPR045167">
    <property type="entry name" value="Hobbit"/>
</dbReference>
<evidence type="ECO:0000313" key="7">
    <source>
        <dbReference type="EMBL" id="RKF62117.1"/>
    </source>
</evidence>